<keyword evidence="2" id="KW-1185">Reference proteome</keyword>
<comment type="caution">
    <text evidence="1">The sequence shown here is derived from an EMBL/GenBank/DDBJ whole genome shotgun (WGS) entry which is preliminary data.</text>
</comment>
<protein>
    <submittedName>
        <fullName evidence="1">Uncharacterized protein</fullName>
    </submittedName>
</protein>
<evidence type="ECO:0000313" key="2">
    <source>
        <dbReference type="Proteomes" id="UP001605036"/>
    </source>
</evidence>
<evidence type="ECO:0000313" key="1">
    <source>
        <dbReference type="EMBL" id="KAL2628957.1"/>
    </source>
</evidence>
<proteinExistence type="predicted"/>
<name>A0ABD1YHJ0_9MARC</name>
<accession>A0ABD1YHJ0</accession>
<dbReference type="Proteomes" id="UP001605036">
    <property type="component" value="Unassembled WGS sequence"/>
</dbReference>
<sequence>MNRTSSSVVAVLKRSFVNRGARYVVCSRLRQRWGLLAANSAISKAYLECEWISKCGNSSRSDDFSGLFWPFLIFTLSP</sequence>
<gene>
    <name evidence="1" type="ORF">R1flu_013643</name>
</gene>
<dbReference type="EMBL" id="JBHFFA010000004">
    <property type="protein sequence ID" value="KAL2628957.1"/>
    <property type="molecule type" value="Genomic_DNA"/>
</dbReference>
<organism evidence="1 2">
    <name type="scientific">Riccia fluitans</name>
    <dbReference type="NCBI Taxonomy" id="41844"/>
    <lineage>
        <taxon>Eukaryota</taxon>
        <taxon>Viridiplantae</taxon>
        <taxon>Streptophyta</taxon>
        <taxon>Embryophyta</taxon>
        <taxon>Marchantiophyta</taxon>
        <taxon>Marchantiopsida</taxon>
        <taxon>Marchantiidae</taxon>
        <taxon>Marchantiales</taxon>
        <taxon>Ricciaceae</taxon>
        <taxon>Riccia</taxon>
    </lineage>
</organism>
<reference evidence="1 2" key="1">
    <citation type="submission" date="2024-09" db="EMBL/GenBank/DDBJ databases">
        <title>Chromosome-scale assembly of Riccia fluitans.</title>
        <authorList>
            <person name="Paukszto L."/>
            <person name="Sawicki J."/>
            <person name="Karawczyk K."/>
            <person name="Piernik-Szablinska J."/>
            <person name="Szczecinska M."/>
            <person name="Mazdziarz M."/>
        </authorList>
    </citation>
    <scope>NUCLEOTIDE SEQUENCE [LARGE SCALE GENOMIC DNA]</scope>
    <source>
        <strain evidence="1">Rf_01</strain>
        <tissue evidence="1">Aerial parts of the thallus</tissue>
    </source>
</reference>
<dbReference type="AlphaFoldDB" id="A0ABD1YHJ0"/>